<proteinExistence type="predicted"/>
<reference evidence="1" key="1">
    <citation type="submission" date="2017-02" db="EMBL/GenBank/DDBJ databases">
        <title>Delving into the versatile metabolic prowess of the omnipresent phylum Bacteroidetes.</title>
        <authorList>
            <person name="Nobu M.K."/>
            <person name="Mei R."/>
            <person name="Narihiro T."/>
            <person name="Kuroda K."/>
            <person name="Liu W.-T."/>
        </authorList>
    </citation>
    <scope>NUCLEOTIDE SEQUENCE</scope>
    <source>
        <strain evidence="1">ADurb.Bin131</strain>
    </source>
</reference>
<name>A0A1V6C5W2_UNCT6</name>
<dbReference type="PANTHER" id="PTHR35788:SF1">
    <property type="entry name" value="EXPORTED PROTEIN"/>
    <property type="match status" value="1"/>
</dbReference>
<comment type="caution">
    <text evidence="1">The sequence shown here is derived from an EMBL/GenBank/DDBJ whole genome shotgun (WGS) entry which is preliminary data.</text>
</comment>
<dbReference type="InterPro" id="IPR052913">
    <property type="entry name" value="Glycopeptide_resist_protein"/>
</dbReference>
<dbReference type="Proteomes" id="UP000485562">
    <property type="component" value="Unassembled WGS sequence"/>
</dbReference>
<gene>
    <name evidence="1" type="primary">vanW</name>
    <name evidence="1" type="ORF">BWX89_01377</name>
</gene>
<sequence length="222" mass="24787">MIKIFRKTIFLLILLNAVCFADEFKYKWSSYTTYFRQDIDERDNNIKVAARYLDGKILIPKIIFSFNDEVTDKISEDELGTASTIVGDKRVLGIGGGLCQVSSTLYAAALYAGLSIVERKSHSELISYIPPGLDATVSMNDGVDLKFYNPYGCNLIIKASVEGGSLTVAIYGTKPRVRDIKILVSKPVKKEQFLYTTTTRTVLSSGKELFSEIVSMDKYLTQ</sequence>
<dbReference type="EMBL" id="MWDQ01000135">
    <property type="protein sequence ID" value="OQB72296.1"/>
    <property type="molecule type" value="Genomic_DNA"/>
</dbReference>
<organism evidence="1">
    <name type="scientific">candidate division TA06 bacterium ADurb.Bin131</name>
    <dbReference type="NCBI Taxonomy" id="1852827"/>
    <lineage>
        <taxon>Bacteria</taxon>
        <taxon>Bacteria division TA06</taxon>
    </lineage>
</organism>
<evidence type="ECO:0000313" key="1">
    <source>
        <dbReference type="EMBL" id="OQB72296.1"/>
    </source>
</evidence>
<dbReference type="InterPro" id="IPR007391">
    <property type="entry name" value="Vancomycin_resist_VanW"/>
</dbReference>
<dbReference type="Pfam" id="PF04294">
    <property type="entry name" value="VanW"/>
    <property type="match status" value="1"/>
</dbReference>
<accession>A0A1V6C5W2</accession>
<dbReference type="PANTHER" id="PTHR35788">
    <property type="entry name" value="EXPORTED PROTEIN-RELATED"/>
    <property type="match status" value="1"/>
</dbReference>
<dbReference type="AlphaFoldDB" id="A0A1V6C5W2"/>
<protein>
    <submittedName>
        <fullName evidence="1">Vancomycin B-type resistance protein VanW</fullName>
    </submittedName>
</protein>